<organism evidence="3 4">
    <name type="scientific">Helianthus annuus</name>
    <name type="common">Common sunflower</name>
    <dbReference type="NCBI Taxonomy" id="4232"/>
    <lineage>
        <taxon>Eukaryota</taxon>
        <taxon>Viridiplantae</taxon>
        <taxon>Streptophyta</taxon>
        <taxon>Embryophyta</taxon>
        <taxon>Tracheophyta</taxon>
        <taxon>Spermatophyta</taxon>
        <taxon>Magnoliopsida</taxon>
        <taxon>eudicotyledons</taxon>
        <taxon>Gunneridae</taxon>
        <taxon>Pentapetalae</taxon>
        <taxon>asterids</taxon>
        <taxon>campanulids</taxon>
        <taxon>Asterales</taxon>
        <taxon>Asteraceae</taxon>
        <taxon>Asteroideae</taxon>
        <taxon>Heliantheae alliance</taxon>
        <taxon>Heliantheae</taxon>
        <taxon>Helianthus</taxon>
    </lineage>
</organism>
<sequence length="260" mass="28251">MDSGNSGSLQSSSGGGGDINHYPIPILQSPSNFFNPSSFSHPLNPNPYDLDSDSVWSRNPTPNPIHNSYYPIDDNNNSNAEKLGVITKNPKKRTRASRRAPTTVLTTDTTNFRQMVQEFTGIPAAPFSTSASSSSASFSRRLDLYGSGMAPMLKPSAQKGHVQVQTAYSNNISAPTSILQLPPSETFGVTKQPLNLSNLQNQTFPFQSFSETTQVNVREVTEHSDAFVGSSSMLLKRWRGESENLVNFEGRNGNGNGSKT</sequence>
<dbReference type="AlphaFoldDB" id="A0A9K3J3G9"/>
<feature type="domain" description="VQ" evidence="2">
    <location>
        <begin position="99"/>
        <end position="126"/>
    </location>
</feature>
<evidence type="ECO:0000259" key="2">
    <source>
        <dbReference type="Pfam" id="PF05678"/>
    </source>
</evidence>
<dbReference type="Proteomes" id="UP000215914">
    <property type="component" value="Unassembled WGS sequence"/>
</dbReference>
<dbReference type="InterPro" id="IPR039609">
    <property type="entry name" value="VQ_15/22"/>
</dbReference>
<dbReference type="Gramene" id="mRNA:HanXRQr2_Chr05g0236971">
    <property type="protein sequence ID" value="CDS:HanXRQr2_Chr05g0236971.1"/>
    <property type="gene ID" value="HanXRQr2_Chr05g0236971"/>
</dbReference>
<feature type="region of interest" description="Disordered" evidence="1">
    <location>
        <begin position="1"/>
        <end position="26"/>
    </location>
</feature>
<reference evidence="3" key="2">
    <citation type="submission" date="2020-06" db="EMBL/GenBank/DDBJ databases">
        <title>Helianthus annuus Genome sequencing and assembly Release 2.</title>
        <authorList>
            <person name="Gouzy J."/>
            <person name="Langlade N."/>
            <person name="Munos S."/>
        </authorList>
    </citation>
    <scope>NUCLEOTIDE SEQUENCE</scope>
    <source>
        <tissue evidence="3">Leaves</tissue>
    </source>
</reference>
<keyword evidence="4" id="KW-1185">Reference proteome</keyword>
<gene>
    <name evidence="3" type="ORF">HanXRQr2_Chr05g0236971</name>
</gene>
<comment type="caution">
    <text evidence="3">The sequence shown here is derived from an EMBL/GenBank/DDBJ whole genome shotgun (WGS) entry which is preliminary data.</text>
</comment>
<feature type="compositionally biased region" description="Low complexity" evidence="1">
    <location>
        <begin position="1"/>
        <end position="12"/>
    </location>
</feature>
<evidence type="ECO:0000313" key="3">
    <source>
        <dbReference type="EMBL" id="KAF5807734.1"/>
    </source>
</evidence>
<dbReference type="Pfam" id="PF05678">
    <property type="entry name" value="VQ"/>
    <property type="match status" value="1"/>
</dbReference>
<evidence type="ECO:0000256" key="1">
    <source>
        <dbReference type="SAM" id="MobiDB-lite"/>
    </source>
</evidence>
<dbReference type="PANTHER" id="PTHR33179">
    <property type="entry name" value="VQ MOTIF-CONTAINING PROTEIN"/>
    <property type="match status" value="1"/>
</dbReference>
<reference evidence="3" key="1">
    <citation type="journal article" date="2017" name="Nature">
        <title>The sunflower genome provides insights into oil metabolism, flowering and Asterid evolution.</title>
        <authorList>
            <person name="Badouin H."/>
            <person name="Gouzy J."/>
            <person name="Grassa C.J."/>
            <person name="Murat F."/>
            <person name="Staton S.E."/>
            <person name="Cottret L."/>
            <person name="Lelandais-Briere C."/>
            <person name="Owens G.L."/>
            <person name="Carrere S."/>
            <person name="Mayjonade B."/>
            <person name="Legrand L."/>
            <person name="Gill N."/>
            <person name="Kane N.C."/>
            <person name="Bowers J.E."/>
            <person name="Hubner S."/>
            <person name="Bellec A."/>
            <person name="Berard A."/>
            <person name="Berges H."/>
            <person name="Blanchet N."/>
            <person name="Boniface M.C."/>
            <person name="Brunel D."/>
            <person name="Catrice O."/>
            <person name="Chaidir N."/>
            <person name="Claudel C."/>
            <person name="Donnadieu C."/>
            <person name="Faraut T."/>
            <person name="Fievet G."/>
            <person name="Helmstetter N."/>
            <person name="King M."/>
            <person name="Knapp S.J."/>
            <person name="Lai Z."/>
            <person name="Le Paslier M.C."/>
            <person name="Lippi Y."/>
            <person name="Lorenzon L."/>
            <person name="Mandel J.R."/>
            <person name="Marage G."/>
            <person name="Marchand G."/>
            <person name="Marquand E."/>
            <person name="Bret-Mestries E."/>
            <person name="Morien E."/>
            <person name="Nambeesan S."/>
            <person name="Nguyen T."/>
            <person name="Pegot-Espagnet P."/>
            <person name="Pouilly N."/>
            <person name="Raftis F."/>
            <person name="Sallet E."/>
            <person name="Schiex T."/>
            <person name="Thomas J."/>
            <person name="Vandecasteele C."/>
            <person name="Vares D."/>
            <person name="Vear F."/>
            <person name="Vautrin S."/>
            <person name="Crespi M."/>
            <person name="Mangin B."/>
            <person name="Burke J.M."/>
            <person name="Salse J."/>
            <person name="Munos S."/>
            <person name="Vincourt P."/>
            <person name="Rieseberg L.H."/>
            <person name="Langlade N.B."/>
        </authorList>
    </citation>
    <scope>NUCLEOTIDE SEQUENCE</scope>
    <source>
        <tissue evidence="3">Leaves</tissue>
    </source>
</reference>
<dbReference type="EMBL" id="MNCJ02000320">
    <property type="protein sequence ID" value="KAF5807734.1"/>
    <property type="molecule type" value="Genomic_DNA"/>
</dbReference>
<dbReference type="PANTHER" id="PTHR33179:SF4">
    <property type="entry name" value="VQ MOTIF-CONTAINING PROTEIN"/>
    <property type="match status" value="1"/>
</dbReference>
<proteinExistence type="predicted"/>
<accession>A0A9K3J3G9</accession>
<dbReference type="InterPro" id="IPR008889">
    <property type="entry name" value="VQ"/>
</dbReference>
<name>A0A9K3J3G9_HELAN</name>
<evidence type="ECO:0000313" key="4">
    <source>
        <dbReference type="Proteomes" id="UP000215914"/>
    </source>
</evidence>
<protein>
    <submittedName>
        <fullName evidence="3">VQ motif-containing protein 15/22</fullName>
    </submittedName>
</protein>